<dbReference type="PRINTS" id="PR00080">
    <property type="entry name" value="SDRFAMILY"/>
</dbReference>
<dbReference type="Proteomes" id="UP000060043">
    <property type="component" value="Chromosome"/>
</dbReference>
<dbReference type="OrthoDB" id="24596at2157"/>
<dbReference type="FunFam" id="3.40.50.720:FF:000084">
    <property type="entry name" value="Short-chain dehydrogenase reductase"/>
    <property type="match status" value="1"/>
</dbReference>
<dbReference type="Gene3D" id="3.40.50.720">
    <property type="entry name" value="NAD(P)-binding Rossmann-like Domain"/>
    <property type="match status" value="1"/>
</dbReference>
<gene>
    <name evidence="1" type="ORF">ATY89_09175</name>
    <name evidence="2" type="ORF">ATZ20_00585</name>
</gene>
<dbReference type="EMBL" id="CP013694">
    <property type="protein sequence ID" value="ALU30089.1"/>
    <property type="molecule type" value="Genomic_DNA"/>
</dbReference>
<proteinExistence type="predicted"/>
<evidence type="ECO:0000313" key="2">
    <source>
        <dbReference type="EMBL" id="ALU30779.1"/>
    </source>
</evidence>
<organism evidence="1 4">
    <name type="scientific">Sulfolobus acidocaldarius</name>
    <dbReference type="NCBI Taxonomy" id="2285"/>
    <lineage>
        <taxon>Archaea</taxon>
        <taxon>Thermoproteota</taxon>
        <taxon>Thermoprotei</taxon>
        <taxon>Sulfolobales</taxon>
        <taxon>Sulfolobaceae</taxon>
        <taxon>Sulfolobus</taxon>
    </lineage>
</organism>
<protein>
    <submittedName>
        <fullName evidence="1">Oxidoreductase</fullName>
    </submittedName>
</protein>
<dbReference type="AlphaFoldDB" id="A0A0U3GMX5"/>
<dbReference type="OMA" id="FPQWGAY"/>
<evidence type="ECO:0000313" key="4">
    <source>
        <dbReference type="Proteomes" id="UP000065473"/>
    </source>
</evidence>
<dbReference type="PRINTS" id="PR00081">
    <property type="entry name" value="GDHRDH"/>
</dbReference>
<sequence length="304" mass="33964">MGKVAIVTGGAKGIGASISYTLGKRGYSVVIADVDEEAGLYRLEQFHKENIDSLFVRTDVSSETDVKNLMDEVYKRYGRIDVLINNAGIGFSGRSIEEQTLEEWRKIIDTNLTGTWLCSKYVINYMKRNKERGGVIINIASTRALQSEPNTEPYSASKGGIVALTHSLAVSLSKYNIRVIAVSPGWIDTSRWQYPPKESRLTNLDHKQHLTRRVGIPEDISSIVLFLVSDEASWISGVNFVIDGGMTVRMIYLDENVIRDSLSILLDDEELSGLLIKLVEKAKSDKDSVKRLLNSLVRDRGDIY</sequence>
<dbReference type="PANTHER" id="PTHR24314:SF20">
    <property type="entry name" value="STEROL CARRIER PROTEIN 2"/>
    <property type="match status" value="1"/>
</dbReference>
<dbReference type="NCBIfam" id="NF005559">
    <property type="entry name" value="PRK07231.1"/>
    <property type="match status" value="1"/>
</dbReference>
<evidence type="ECO:0000313" key="1">
    <source>
        <dbReference type="EMBL" id="ALU30089.1"/>
    </source>
</evidence>
<dbReference type="PaxDb" id="1435377-SUSAZ_08530"/>
<dbReference type="Pfam" id="PF13561">
    <property type="entry name" value="adh_short_C2"/>
    <property type="match status" value="1"/>
</dbReference>
<dbReference type="RefSeq" id="WP_011278600.1">
    <property type="nucleotide sequence ID" value="NZ_BHWZ01000004.1"/>
</dbReference>
<dbReference type="EMBL" id="CP013695">
    <property type="protein sequence ID" value="ALU30779.1"/>
    <property type="molecule type" value="Genomic_DNA"/>
</dbReference>
<accession>A0A0U3GMX5</accession>
<dbReference type="InterPro" id="IPR036291">
    <property type="entry name" value="NAD(P)-bd_dom_sf"/>
</dbReference>
<dbReference type="Proteomes" id="UP000065473">
    <property type="component" value="Chromosome"/>
</dbReference>
<dbReference type="InterPro" id="IPR002347">
    <property type="entry name" value="SDR_fam"/>
</dbReference>
<dbReference type="GeneID" id="14552284"/>
<dbReference type="SUPFAM" id="SSF51735">
    <property type="entry name" value="NAD(P)-binding Rossmann-fold domains"/>
    <property type="match status" value="1"/>
</dbReference>
<dbReference type="InterPro" id="IPR020904">
    <property type="entry name" value="Sc_DH/Rdtase_CS"/>
</dbReference>
<dbReference type="STRING" id="1435377.SUSAZ_08530"/>
<evidence type="ECO:0000313" key="3">
    <source>
        <dbReference type="Proteomes" id="UP000060043"/>
    </source>
</evidence>
<dbReference type="PROSITE" id="PS00061">
    <property type="entry name" value="ADH_SHORT"/>
    <property type="match status" value="1"/>
</dbReference>
<reference evidence="3 4" key="1">
    <citation type="submission" date="2015-12" db="EMBL/GenBank/DDBJ databases">
        <title>A stable core within a dynamic pangenome in Sulfolobus acidocaldarius.</title>
        <authorList>
            <person name="Anderson R."/>
            <person name="Kouris A."/>
            <person name="Seward C."/>
            <person name="Campbell K."/>
            <person name="Whitaker R."/>
        </authorList>
    </citation>
    <scope>NUCLEOTIDE SEQUENCE [LARGE SCALE GENOMIC DNA]</scope>
    <source>
        <strain evidence="1 4">GG12-C01-09</strain>
        <strain evidence="2 3">NG05B_CO5_07</strain>
    </source>
</reference>
<dbReference type="InterPro" id="IPR052625">
    <property type="entry name" value="Chl_b_Red"/>
</dbReference>
<dbReference type="PANTHER" id="PTHR24314">
    <property type="entry name" value="NON-SPECIFIC LIPID TRANSFER PROTEIN-RELATED"/>
    <property type="match status" value="1"/>
</dbReference>
<name>A0A0U3GMX5_9CREN</name>